<feature type="compositionally biased region" description="Basic residues" evidence="1">
    <location>
        <begin position="87"/>
        <end position="97"/>
    </location>
</feature>
<feature type="compositionally biased region" description="Pro residues" evidence="1">
    <location>
        <begin position="146"/>
        <end position="157"/>
    </location>
</feature>
<feature type="region of interest" description="Disordered" evidence="1">
    <location>
        <begin position="29"/>
        <end position="121"/>
    </location>
</feature>
<evidence type="ECO:0000313" key="2">
    <source>
        <dbReference type="EMBL" id="RNE96007.1"/>
    </source>
</evidence>
<dbReference type="GeneID" id="40323444"/>
<proteinExistence type="predicted"/>
<dbReference type="EMBL" id="MKKU01001334">
    <property type="protein sequence ID" value="RNE96007.1"/>
    <property type="molecule type" value="Genomic_DNA"/>
</dbReference>
<organism evidence="2 3">
    <name type="scientific">Trypanosoma conorhini</name>
    <dbReference type="NCBI Taxonomy" id="83891"/>
    <lineage>
        <taxon>Eukaryota</taxon>
        <taxon>Discoba</taxon>
        <taxon>Euglenozoa</taxon>
        <taxon>Kinetoplastea</taxon>
        <taxon>Metakinetoplastina</taxon>
        <taxon>Trypanosomatida</taxon>
        <taxon>Trypanosomatidae</taxon>
        <taxon>Trypanosoma</taxon>
    </lineage>
</organism>
<name>A0A3R7LF20_9TRYP</name>
<protein>
    <submittedName>
        <fullName evidence="2">Uncharacterized protein</fullName>
    </submittedName>
</protein>
<dbReference type="Proteomes" id="UP000284403">
    <property type="component" value="Unassembled WGS sequence"/>
</dbReference>
<accession>A0A3R7LF20</accession>
<feature type="region of interest" description="Disordered" evidence="1">
    <location>
        <begin position="141"/>
        <end position="170"/>
    </location>
</feature>
<keyword evidence="3" id="KW-1185">Reference proteome</keyword>
<feature type="region of interest" description="Disordered" evidence="1">
    <location>
        <begin position="1"/>
        <end position="20"/>
    </location>
</feature>
<gene>
    <name evidence="2" type="ORF">Tco025E_09833</name>
</gene>
<sequence>MLQAVRPPRRGGSGGNNATTAVPSQLLCLAGAGEGADPRHGASAPNQNAENEFEQNHPHSSTAKCDSKRTRNATCPSTNRFTERGTRFSRQRKRRHSTERSAEQDPDSIPRLRNGGEAASEKSMARDIFLHVGACSRLAGKQLHLPGPPEHGAAPPPPKKKNRLPPPKANTDLKKLIAGYWLPALRGTQPRRRSNAAGFVRVGPCWFCPRSLQEKRVPKRGYRGAVPFIGLVKTRPLLVQGGGAQLDL</sequence>
<evidence type="ECO:0000313" key="3">
    <source>
        <dbReference type="Proteomes" id="UP000284403"/>
    </source>
</evidence>
<reference evidence="2 3" key="1">
    <citation type="journal article" date="2018" name="BMC Genomics">
        <title>Genomic comparison of Trypanosoma conorhini and Trypanosoma rangeli to Trypanosoma cruzi strains of high and low virulence.</title>
        <authorList>
            <person name="Bradwell K.R."/>
            <person name="Koparde V.N."/>
            <person name="Matveyev A.V."/>
            <person name="Serrano M.G."/>
            <person name="Alves J.M."/>
            <person name="Parikh H."/>
            <person name="Huang B."/>
            <person name="Lee V."/>
            <person name="Espinosa-Alvarez O."/>
            <person name="Ortiz P.A."/>
            <person name="Costa-Martins A.G."/>
            <person name="Teixeira M.M."/>
            <person name="Buck G.A."/>
        </authorList>
    </citation>
    <scope>NUCLEOTIDE SEQUENCE [LARGE SCALE GENOMIC DNA]</scope>
    <source>
        <strain evidence="2 3">025E</strain>
    </source>
</reference>
<comment type="caution">
    <text evidence="2">The sequence shown here is derived from an EMBL/GenBank/DDBJ whole genome shotgun (WGS) entry which is preliminary data.</text>
</comment>
<dbReference type="AlphaFoldDB" id="A0A3R7LF20"/>
<dbReference type="RefSeq" id="XP_029223225.1">
    <property type="nucleotide sequence ID" value="XM_029376639.1"/>
</dbReference>
<evidence type="ECO:0000256" key="1">
    <source>
        <dbReference type="SAM" id="MobiDB-lite"/>
    </source>
</evidence>